<dbReference type="InterPro" id="IPR006073">
    <property type="entry name" value="GTP-bd"/>
</dbReference>
<evidence type="ECO:0000256" key="1">
    <source>
        <dbReference type="SAM" id="MobiDB-lite"/>
    </source>
</evidence>
<dbReference type="EMBL" id="JAVIJP010000007">
    <property type="protein sequence ID" value="KAL3649312.1"/>
    <property type="molecule type" value="Genomic_DNA"/>
</dbReference>
<gene>
    <name evidence="4" type="ORF">CASFOL_005715</name>
</gene>
<feature type="domain" description="G" evidence="2">
    <location>
        <begin position="337"/>
        <end position="403"/>
    </location>
</feature>
<dbReference type="SUPFAM" id="SSF52540">
    <property type="entry name" value="P-loop containing nucleoside triphosphate hydrolases"/>
    <property type="match status" value="1"/>
</dbReference>
<keyword evidence="5" id="KW-1185">Reference proteome</keyword>
<dbReference type="PANTHER" id="PTHR46434:SF1">
    <property type="entry name" value="GENETIC INTERACTOR OF PROHIBITINS 3, MITOCHONDRIAL"/>
    <property type="match status" value="1"/>
</dbReference>
<dbReference type="Proteomes" id="UP001632038">
    <property type="component" value="Unassembled WGS sequence"/>
</dbReference>
<dbReference type="AlphaFoldDB" id="A0ABD3E683"/>
<evidence type="ECO:0000259" key="3">
    <source>
        <dbReference type="Pfam" id="PF21516"/>
    </source>
</evidence>
<reference evidence="5" key="1">
    <citation type="journal article" date="2024" name="IScience">
        <title>Strigolactones Initiate the Formation of Haustorium-like Structures in Castilleja.</title>
        <authorList>
            <person name="Buerger M."/>
            <person name="Peterson D."/>
            <person name="Chory J."/>
        </authorList>
    </citation>
    <scope>NUCLEOTIDE SEQUENCE [LARGE SCALE GENOMIC DNA]</scope>
</reference>
<name>A0ABD3E683_9LAMI</name>
<sequence length="626" mass="68848">MMVRKLSPSRLKKLLAPFSLSTYTHPRPLSNTLHSSAIDPSSIFSISQNPAKTLPFIFLAKPFSSQPVKTQSFPKLPLTRDGNFEDETEQSFSICPGCGIQMQDFDPKQPGHFVEPSAKGPNYKMFKKMTPISDESEISDSIKRGFANEMIETEDKMLDEMPDRLENPGNVNGRQTNQKKPIVCSRCHSLRHYQRVKDPSVENLLPDFDFDHTVGRRLMSVSGARTVILLVVDASDFYGSFPKKVSDMVYKTIDKHEQSWKEGKSGNIPRVVLVVTKIDLLPSSISPTQLEYWVRTQSRQSGCGKLTSVHLVSSIKEWGVKTLVDDVVKFVGQRGNVWAVGAQNAGKSTLINAMGKCVGTKVTHLTEASVPGTTLGIVRVEGVLPGKAKMLDTPGLLHPHQISTRLTVEEQKLLRIDKELKPRTYRIKAGYSVHIGGLFRLDVEESSVDSIYVTVWASSQLPLHMGKTDNASRMVEEHFGRQLQPPIGEHRVEQLGKWVKKEFRVSGNTWDSSSIDIAAAGLGWFAIGLKGEAHLGAWTYEGVDVISRSALLPQRSNNFEVAGFTVSEIVSKADRAGNKKHQKKNSGKSAKVSPSVSTVDAGSNSIDSDKTGSNLDGPATPGPATL</sequence>
<comment type="caution">
    <text evidence="4">The sequence shown here is derived from an EMBL/GenBank/DDBJ whole genome shotgun (WGS) entry which is preliminary data.</text>
</comment>
<dbReference type="PANTHER" id="PTHR46434">
    <property type="entry name" value="GENETIC INTERACTOR OF PROHIBITINS 3, MITOCHONDRIAL"/>
    <property type="match status" value="1"/>
</dbReference>
<feature type="region of interest" description="Disordered" evidence="1">
    <location>
        <begin position="574"/>
        <end position="626"/>
    </location>
</feature>
<dbReference type="InterPro" id="IPR048422">
    <property type="entry name" value="NOA1/YqeH-like_C"/>
</dbReference>
<dbReference type="Pfam" id="PF21516">
    <property type="entry name" value="YqeH-like_C"/>
    <property type="match status" value="1"/>
</dbReference>
<evidence type="ECO:0000313" key="5">
    <source>
        <dbReference type="Proteomes" id="UP001632038"/>
    </source>
</evidence>
<evidence type="ECO:0000313" key="4">
    <source>
        <dbReference type="EMBL" id="KAL3649312.1"/>
    </source>
</evidence>
<evidence type="ECO:0000259" key="2">
    <source>
        <dbReference type="Pfam" id="PF01926"/>
    </source>
</evidence>
<dbReference type="InterPro" id="IPR027417">
    <property type="entry name" value="P-loop_NTPase"/>
</dbReference>
<feature type="domain" description="NOA1/YqeH-like C-terminal" evidence="3">
    <location>
        <begin position="453"/>
        <end position="551"/>
    </location>
</feature>
<accession>A0ABD3E683</accession>
<protein>
    <submittedName>
        <fullName evidence="4">Uncharacterized protein</fullName>
    </submittedName>
</protein>
<proteinExistence type="predicted"/>
<feature type="compositionally biased region" description="Polar residues" evidence="1">
    <location>
        <begin position="592"/>
        <end position="614"/>
    </location>
</feature>
<dbReference type="CDD" id="cd01855">
    <property type="entry name" value="YqeH"/>
    <property type="match status" value="1"/>
</dbReference>
<dbReference type="Gene3D" id="3.40.50.300">
    <property type="entry name" value="P-loop containing nucleotide triphosphate hydrolases"/>
    <property type="match status" value="1"/>
</dbReference>
<dbReference type="Pfam" id="PF01926">
    <property type="entry name" value="MMR_HSR1"/>
    <property type="match status" value="1"/>
</dbReference>
<dbReference type="InterPro" id="IPR050896">
    <property type="entry name" value="Mito_lipid_metab_GTPase"/>
</dbReference>
<organism evidence="4 5">
    <name type="scientific">Castilleja foliolosa</name>
    <dbReference type="NCBI Taxonomy" id="1961234"/>
    <lineage>
        <taxon>Eukaryota</taxon>
        <taxon>Viridiplantae</taxon>
        <taxon>Streptophyta</taxon>
        <taxon>Embryophyta</taxon>
        <taxon>Tracheophyta</taxon>
        <taxon>Spermatophyta</taxon>
        <taxon>Magnoliopsida</taxon>
        <taxon>eudicotyledons</taxon>
        <taxon>Gunneridae</taxon>
        <taxon>Pentapetalae</taxon>
        <taxon>asterids</taxon>
        <taxon>lamiids</taxon>
        <taxon>Lamiales</taxon>
        <taxon>Orobanchaceae</taxon>
        <taxon>Pedicularideae</taxon>
        <taxon>Castillejinae</taxon>
        <taxon>Castilleja</taxon>
    </lineage>
</organism>